<protein>
    <submittedName>
        <fullName evidence="1">Uncharacterized protein (DUF2132 family)</fullName>
    </submittedName>
</protein>
<dbReference type="Pfam" id="PF09905">
    <property type="entry name" value="VF530"/>
    <property type="match status" value="1"/>
</dbReference>
<dbReference type="AlphaFoldDB" id="A0A841ERT5"/>
<evidence type="ECO:0000313" key="2">
    <source>
        <dbReference type="Proteomes" id="UP000524404"/>
    </source>
</evidence>
<organism evidence="1 2">
    <name type="scientific">Arcicella rosea</name>
    <dbReference type="NCBI Taxonomy" id="502909"/>
    <lineage>
        <taxon>Bacteria</taxon>
        <taxon>Pseudomonadati</taxon>
        <taxon>Bacteroidota</taxon>
        <taxon>Cytophagia</taxon>
        <taxon>Cytophagales</taxon>
        <taxon>Flectobacillaceae</taxon>
        <taxon>Arcicella</taxon>
    </lineage>
</organism>
<gene>
    <name evidence="1" type="ORF">HNP25_003664</name>
</gene>
<name>A0A841ERT5_9BACT</name>
<evidence type="ECO:0000313" key="1">
    <source>
        <dbReference type="EMBL" id="MBB6004994.1"/>
    </source>
</evidence>
<dbReference type="Gene3D" id="1.10.720.30">
    <property type="entry name" value="SAP domain"/>
    <property type="match status" value="1"/>
</dbReference>
<keyword evidence="2" id="KW-1185">Reference proteome</keyword>
<comment type="caution">
    <text evidence="1">The sequence shown here is derived from an EMBL/GenBank/DDBJ whole genome shotgun (WGS) entry which is preliminary data.</text>
</comment>
<dbReference type="RefSeq" id="WP_184136406.1">
    <property type="nucleotide sequence ID" value="NZ_JACHKT010000033.1"/>
</dbReference>
<dbReference type="InterPro" id="IPR018668">
    <property type="entry name" value="DNA-binding_VF530-like"/>
</dbReference>
<reference evidence="1 2" key="1">
    <citation type="submission" date="2020-08" db="EMBL/GenBank/DDBJ databases">
        <title>Functional genomics of gut bacteria from endangered species of beetles.</title>
        <authorList>
            <person name="Carlos-Shanley C."/>
        </authorList>
    </citation>
    <scope>NUCLEOTIDE SEQUENCE [LARGE SCALE GENOMIC DNA]</scope>
    <source>
        <strain evidence="1 2">S00070</strain>
    </source>
</reference>
<proteinExistence type="predicted"/>
<sequence length="88" mass="10208">METKQKNNPLHGVTLENIVNHLVAYYGWEKLGELINIRCFNYDPNVKSSLSFLRKTPWARTKVELLYMKSLRDIAKAEKLNAAKSNEI</sequence>
<dbReference type="Proteomes" id="UP000524404">
    <property type="component" value="Unassembled WGS sequence"/>
</dbReference>
<dbReference type="InterPro" id="IPR036361">
    <property type="entry name" value="SAP_dom_sf"/>
</dbReference>
<dbReference type="EMBL" id="JACHKT010000033">
    <property type="protein sequence ID" value="MBB6004994.1"/>
    <property type="molecule type" value="Genomic_DNA"/>
</dbReference>
<dbReference type="GO" id="GO:0003677">
    <property type="term" value="F:DNA binding"/>
    <property type="evidence" value="ECO:0007669"/>
    <property type="project" value="InterPro"/>
</dbReference>
<accession>A0A841ERT5</accession>